<feature type="compositionally biased region" description="Acidic residues" evidence="1">
    <location>
        <begin position="226"/>
        <end position="240"/>
    </location>
</feature>
<feature type="region of interest" description="Disordered" evidence="1">
    <location>
        <begin position="1"/>
        <end position="32"/>
    </location>
</feature>
<dbReference type="Proteomes" id="UP000444721">
    <property type="component" value="Unassembled WGS sequence"/>
</dbReference>
<dbReference type="VEuPathDB" id="AmoebaDB:NfTy_085890"/>
<protein>
    <submittedName>
        <fullName evidence="2">Uncharacterized protein</fullName>
    </submittedName>
</protein>
<accession>A0A6A5BPZ8</accession>
<gene>
    <name evidence="2" type="ORF">FDP41_004869</name>
</gene>
<dbReference type="InterPro" id="IPR013169">
    <property type="entry name" value="mRNA_splic_Cwf18-like"/>
</dbReference>
<dbReference type="AlphaFoldDB" id="A0A6A5BPZ8"/>
<keyword evidence="3" id="KW-1185">Reference proteome</keyword>
<feature type="compositionally biased region" description="Basic and acidic residues" evidence="1">
    <location>
        <begin position="100"/>
        <end position="109"/>
    </location>
</feature>
<proteinExistence type="predicted"/>
<feature type="region of interest" description="Disordered" evidence="1">
    <location>
        <begin position="91"/>
        <end position="110"/>
    </location>
</feature>
<reference evidence="2 3" key="1">
    <citation type="journal article" date="2019" name="Sci. Rep.">
        <title>Nanopore sequencing improves the draft genome of the human pathogenic amoeba Naegleria fowleri.</title>
        <authorList>
            <person name="Liechti N."/>
            <person name="Schurch N."/>
            <person name="Bruggmann R."/>
            <person name="Wittwer M."/>
        </authorList>
    </citation>
    <scope>NUCLEOTIDE SEQUENCE [LARGE SCALE GENOMIC DNA]</scope>
    <source>
        <strain evidence="2 3">ATCC 30894</strain>
    </source>
</reference>
<evidence type="ECO:0000256" key="1">
    <source>
        <dbReference type="SAM" id="MobiDB-lite"/>
    </source>
</evidence>
<organism evidence="2 3">
    <name type="scientific">Naegleria fowleri</name>
    <name type="common">Brain eating amoeba</name>
    <dbReference type="NCBI Taxonomy" id="5763"/>
    <lineage>
        <taxon>Eukaryota</taxon>
        <taxon>Discoba</taxon>
        <taxon>Heterolobosea</taxon>
        <taxon>Tetramitia</taxon>
        <taxon>Eutetramitia</taxon>
        <taxon>Vahlkampfiidae</taxon>
        <taxon>Naegleria</taxon>
    </lineage>
</organism>
<sequence>MMKNEKQELLGSSHTSSEEENQEPRVDETIMKDNAFKELDKRLIETIKKNYGKELIGKESEQLTELIENYMQDDEDLLGNNDEIIEAIDEEEEELEQEQEGTKSNDRPRLIFRNYDPTDYKLKRYKKRHYATLDPREKTSKYFASPIEATEVILRDQISGLLEEAAKLQSLASLDKMLEGEEDNSDLNLLKPRKLNEDLKRHIKDQMDFLEKQTNQALREMLQERIEEEEDEDEEEEEDE</sequence>
<dbReference type="GeneID" id="68112087"/>
<feature type="region of interest" description="Disordered" evidence="1">
    <location>
        <begin position="215"/>
        <end position="240"/>
    </location>
</feature>
<dbReference type="VEuPathDB" id="AmoebaDB:NF0119050"/>
<dbReference type="Pfam" id="PF08315">
    <property type="entry name" value="cwf18"/>
    <property type="match status" value="1"/>
</dbReference>
<comment type="caution">
    <text evidence="2">The sequence shown here is derived from an EMBL/GenBank/DDBJ whole genome shotgun (WGS) entry which is preliminary data.</text>
</comment>
<name>A0A6A5BPZ8_NAEFO</name>
<dbReference type="EMBL" id="VFQX01000041">
    <property type="protein sequence ID" value="KAF0976194.1"/>
    <property type="molecule type" value="Genomic_DNA"/>
</dbReference>
<dbReference type="RefSeq" id="XP_044560907.1">
    <property type="nucleotide sequence ID" value="XM_044708330.1"/>
</dbReference>
<dbReference type="VEuPathDB" id="AmoebaDB:FDP41_004869"/>
<feature type="compositionally biased region" description="Basic and acidic residues" evidence="1">
    <location>
        <begin position="22"/>
        <end position="32"/>
    </location>
</feature>
<dbReference type="OMA" id="YMQDDED"/>
<dbReference type="OrthoDB" id="10261348at2759"/>
<evidence type="ECO:0000313" key="3">
    <source>
        <dbReference type="Proteomes" id="UP000444721"/>
    </source>
</evidence>
<evidence type="ECO:0000313" key="2">
    <source>
        <dbReference type="EMBL" id="KAF0976194.1"/>
    </source>
</evidence>